<dbReference type="Gene3D" id="3.30.450.40">
    <property type="match status" value="1"/>
</dbReference>
<dbReference type="InterPro" id="IPR012794">
    <property type="entry name" value="PcaR_PcaU"/>
</dbReference>
<dbReference type="SUPFAM" id="SSF55781">
    <property type="entry name" value="GAF domain-like"/>
    <property type="match status" value="1"/>
</dbReference>
<evidence type="ECO:0000259" key="4">
    <source>
        <dbReference type="PROSITE" id="PS51077"/>
    </source>
</evidence>
<dbReference type="InterPro" id="IPR050707">
    <property type="entry name" value="HTH_MetabolicPath_Reg"/>
</dbReference>
<evidence type="ECO:0000313" key="7">
    <source>
        <dbReference type="Proteomes" id="UP000031012"/>
    </source>
</evidence>
<feature type="domain" description="HTH iclR-type" evidence="4">
    <location>
        <begin position="23"/>
        <end position="83"/>
    </location>
</feature>
<feature type="domain" description="IclR-ED" evidence="5">
    <location>
        <begin position="84"/>
        <end position="271"/>
    </location>
</feature>
<dbReference type="GO" id="GO:0046278">
    <property type="term" value="P:3,4-dihydroxybenzoate metabolic process"/>
    <property type="evidence" value="ECO:0007669"/>
    <property type="project" value="InterPro"/>
</dbReference>
<keyword evidence="1" id="KW-0805">Transcription regulation</keyword>
<dbReference type="SUPFAM" id="SSF46785">
    <property type="entry name" value="Winged helix' DNA-binding domain"/>
    <property type="match status" value="1"/>
</dbReference>
<dbReference type="InterPro" id="IPR005471">
    <property type="entry name" value="Tscrpt_reg_IclR_N"/>
</dbReference>
<name>A0A0B2U9X2_9GAMM</name>
<keyword evidence="3" id="KW-0804">Transcription</keyword>
<dbReference type="SMART" id="SM00346">
    <property type="entry name" value="HTH_ICLR"/>
    <property type="match status" value="1"/>
</dbReference>
<evidence type="ECO:0000313" key="6">
    <source>
        <dbReference type="EMBL" id="KHN67806.1"/>
    </source>
</evidence>
<dbReference type="GO" id="GO:0045893">
    <property type="term" value="P:positive regulation of DNA-templated transcription"/>
    <property type="evidence" value="ECO:0007669"/>
    <property type="project" value="InterPro"/>
</dbReference>
<gene>
    <name evidence="6" type="ORF">DH17_14380</name>
</gene>
<keyword evidence="2" id="KW-0238">DNA-binding</keyword>
<dbReference type="GO" id="GO:0003700">
    <property type="term" value="F:DNA-binding transcription factor activity"/>
    <property type="evidence" value="ECO:0007669"/>
    <property type="project" value="TreeGrafter"/>
</dbReference>
<dbReference type="PANTHER" id="PTHR30136:SF34">
    <property type="entry name" value="TRANSCRIPTIONAL REGULATOR"/>
    <property type="match status" value="1"/>
</dbReference>
<dbReference type="Proteomes" id="UP000031012">
    <property type="component" value="Unassembled WGS sequence"/>
</dbReference>
<dbReference type="PANTHER" id="PTHR30136">
    <property type="entry name" value="HELIX-TURN-HELIX TRANSCRIPTIONAL REGULATOR, ICLR FAMILY"/>
    <property type="match status" value="1"/>
</dbReference>
<sequence>MPSLDAFLEHPNSHEKIRQEDYIAGLAKGLALLEAFGTDRQRLNVTQVAERTGISRTAARRYLKTLKYLGYLETDEHYFWLTHRVLRFSSSYLSSAHLPKVAQSFLNLLCAQTSLTFSIVVLDDNEVVPIARSYLPQQDNLRVSPYGMHLGNRLPAHATSTGKVLLAALSEEAQHTWVKTYGLKRLTPFTVVDESKFFEVLKGISLSDYCLSKEEHELGVIAIAVPVFNAQGQAVAALNCMSQTNRVQEDYLVQQILPLLRNTANELRNVI</sequence>
<dbReference type="GO" id="GO:0003677">
    <property type="term" value="F:DNA binding"/>
    <property type="evidence" value="ECO:0007669"/>
    <property type="project" value="UniProtKB-KW"/>
</dbReference>
<dbReference type="PROSITE" id="PS51077">
    <property type="entry name" value="HTH_ICLR"/>
    <property type="match status" value="1"/>
</dbReference>
<dbReference type="NCBIfam" id="TIGR02431">
    <property type="entry name" value="pcaR_pcaU"/>
    <property type="match status" value="1"/>
</dbReference>
<dbReference type="GO" id="GO:0045892">
    <property type="term" value="P:negative regulation of DNA-templated transcription"/>
    <property type="evidence" value="ECO:0007669"/>
    <property type="project" value="TreeGrafter"/>
</dbReference>
<evidence type="ECO:0000259" key="5">
    <source>
        <dbReference type="PROSITE" id="PS51078"/>
    </source>
</evidence>
<dbReference type="AlphaFoldDB" id="A0A0B2U9X2"/>
<dbReference type="Pfam" id="PF09339">
    <property type="entry name" value="HTH_IclR"/>
    <property type="match status" value="1"/>
</dbReference>
<dbReference type="Pfam" id="PF01614">
    <property type="entry name" value="IclR_C"/>
    <property type="match status" value="1"/>
</dbReference>
<comment type="caution">
    <text evidence="6">The sequence shown here is derived from an EMBL/GenBank/DDBJ whole genome shotgun (WGS) entry which is preliminary data.</text>
</comment>
<reference evidence="6 7" key="1">
    <citation type="submission" date="2014-03" db="EMBL/GenBank/DDBJ databases">
        <title>Genome sequence of the diesel-degrader and plant-growth promoter Acinetobacter oleivorans PF-1 isolated from the roots of poplar tree.</title>
        <authorList>
            <person name="Gkorezis P."/>
            <person name="van Hamme J."/>
            <person name="Rineau F."/>
            <person name="Vangronsveld J."/>
            <person name="Francetti A."/>
        </authorList>
    </citation>
    <scope>NUCLEOTIDE SEQUENCE [LARGE SCALE GENOMIC DNA]</scope>
    <source>
        <strain evidence="6 7">PF1</strain>
    </source>
</reference>
<protein>
    <submittedName>
        <fullName evidence="6">IclR family transcriptional regulator</fullName>
    </submittedName>
</protein>
<dbReference type="InterPro" id="IPR036390">
    <property type="entry name" value="WH_DNA-bd_sf"/>
</dbReference>
<evidence type="ECO:0000256" key="1">
    <source>
        <dbReference type="ARBA" id="ARBA00023015"/>
    </source>
</evidence>
<dbReference type="InterPro" id="IPR014757">
    <property type="entry name" value="Tscrpt_reg_IclR_C"/>
</dbReference>
<dbReference type="EMBL" id="JHQK01000004">
    <property type="protein sequence ID" value="KHN67806.1"/>
    <property type="molecule type" value="Genomic_DNA"/>
</dbReference>
<dbReference type="InterPro" id="IPR029016">
    <property type="entry name" value="GAF-like_dom_sf"/>
</dbReference>
<dbReference type="PROSITE" id="PS51078">
    <property type="entry name" value="ICLR_ED"/>
    <property type="match status" value="1"/>
</dbReference>
<evidence type="ECO:0000256" key="2">
    <source>
        <dbReference type="ARBA" id="ARBA00023125"/>
    </source>
</evidence>
<dbReference type="Gene3D" id="1.10.10.10">
    <property type="entry name" value="Winged helix-like DNA-binding domain superfamily/Winged helix DNA-binding domain"/>
    <property type="match status" value="1"/>
</dbReference>
<evidence type="ECO:0000256" key="3">
    <source>
        <dbReference type="ARBA" id="ARBA00023163"/>
    </source>
</evidence>
<organism evidence="6 7">
    <name type="scientific">Acinetobacter oleivorans</name>
    <dbReference type="NCBI Taxonomy" id="1148157"/>
    <lineage>
        <taxon>Bacteria</taxon>
        <taxon>Pseudomonadati</taxon>
        <taxon>Pseudomonadota</taxon>
        <taxon>Gammaproteobacteria</taxon>
        <taxon>Moraxellales</taxon>
        <taxon>Moraxellaceae</taxon>
        <taxon>Acinetobacter</taxon>
    </lineage>
</organism>
<dbReference type="RefSeq" id="WP_042896744.1">
    <property type="nucleotide sequence ID" value="NZ_BKUG01000192.1"/>
</dbReference>
<dbReference type="InterPro" id="IPR036388">
    <property type="entry name" value="WH-like_DNA-bd_sf"/>
</dbReference>
<proteinExistence type="predicted"/>
<accession>A0A0B2U9X2</accession>